<keyword evidence="5 6" id="KW-0472">Membrane</keyword>
<evidence type="ECO:0000259" key="7">
    <source>
        <dbReference type="Pfam" id="PF00892"/>
    </source>
</evidence>
<feature type="transmembrane region" description="Helical" evidence="6">
    <location>
        <begin position="269"/>
        <end position="288"/>
    </location>
</feature>
<dbReference type="GO" id="GO:0016020">
    <property type="term" value="C:membrane"/>
    <property type="evidence" value="ECO:0007669"/>
    <property type="project" value="UniProtKB-SubCell"/>
</dbReference>
<keyword evidence="9" id="KW-1185">Reference proteome</keyword>
<gene>
    <name evidence="8" type="ORF">FH972_001515</name>
</gene>
<feature type="domain" description="EamA" evidence="7">
    <location>
        <begin position="173"/>
        <end position="312"/>
    </location>
</feature>
<dbReference type="Pfam" id="PF00892">
    <property type="entry name" value="EamA"/>
    <property type="match status" value="1"/>
</dbReference>
<reference evidence="8 9" key="1">
    <citation type="submission" date="2019-06" db="EMBL/GenBank/DDBJ databases">
        <title>A chromosomal-level reference genome of Carpinus fangiana (Coryloideae, Betulaceae).</title>
        <authorList>
            <person name="Yang X."/>
            <person name="Wang Z."/>
            <person name="Zhang L."/>
            <person name="Hao G."/>
            <person name="Liu J."/>
            <person name="Yang Y."/>
        </authorList>
    </citation>
    <scope>NUCLEOTIDE SEQUENCE [LARGE SCALE GENOMIC DNA]</scope>
    <source>
        <strain evidence="8">Cfa_2016G</strain>
        <tissue evidence="8">Leaf</tissue>
    </source>
</reference>
<evidence type="ECO:0000256" key="1">
    <source>
        <dbReference type="ARBA" id="ARBA00004141"/>
    </source>
</evidence>
<feature type="transmembrane region" description="Helical" evidence="6">
    <location>
        <begin position="175"/>
        <end position="197"/>
    </location>
</feature>
<comment type="subcellular location">
    <subcellularLocation>
        <location evidence="1 6">Membrane</location>
        <topology evidence="1 6">Multi-pass membrane protein</topology>
    </subcellularLocation>
</comment>
<proteinExistence type="inferred from homology"/>
<feature type="transmembrane region" description="Helical" evidence="6">
    <location>
        <begin position="204"/>
        <end position="225"/>
    </location>
</feature>
<accession>A0A5N6QC49</accession>
<dbReference type="InterPro" id="IPR030184">
    <property type="entry name" value="WAT1-related"/>
</dbReference>
<feature type="transmembrane region" description="Helical" evidence="6">
    <location>
        <begin position="44"/>
        <end position="63"/>
    </location>
</feature>
<feature type="transmembrane region" description="Helical" evidence="6">
    <location>
        <begin position="294"/>
        <end position="312"/>
    </location>
</feature>
<dbReference type="SUPFAM" id="SSF103481">
    <property type="entry name" value="Multidrug resistance efflux transporter EmrE"/>
    <property type="match status" value="2"/>
</dbReference>
<dbReference type="InterPro" id="IPR037185">
    <property type="entry name" value="EmrE-like"/>
</dbReference>
<evidence type="ECO:0000256" key="5">
    <source>
        <dbReference type="ARBA" id="ARBA00023136"/>
    </source>
</evidence>
<comment type="similarity">
    <text evidence="2 6">Belongs to the drug/metabolite transporter (DMT) superfamily. Plant drug/metabolite exporter (P-DME) (TC 2.A.7.4) family.</text>
</comment>
<evidence type="ECO:0000313" key="8">
    <source>
        <dbReference type="EMBL" id="KAE7996826.1"/>
    </source>
</evidence>
<dbReference type="Proteomes" id="UP000327013">
    <property type="component" value="Chromosome 1"/>
</dbReference>
<feature type="transmembrane region" description="Helical" evidence="6">
    <location>
        <begin position="125"/>
        <end position="143"/>
    </location>
</feature>
<dbReference type="EMBL" id="CM017321">
    <property type="protein sequence ID" value="KAE7996826.1"/>
    <property type="molecule type" value="Genomic_DNA"/>
</dbReference>
<dbReference type="InterPro" id="IPR000620">
    <property type="entry name" value="EamA_dom"/>
</dbReference>
<dbReference type="AlphaFoldDB" id="A0A5N6QC49"/>
<feature type="transmembrane region" description="Helical" evidence="6">
    <location>
        <begin position="237"/>
        <end position="257"/>
    </location>
</feature>
<dbReference type="OrthoDB" id="1728340at2759"/>
<feature type="transmembrane region" description="Helical" evidence="6">
    <location>
        <begin position="15"/>
        <end position="32"/>
    </location>
</feature>
<name>A0A5N6QC49_9ROSI</name>
<evidence type="ECO:0000256" key="6">
    <source>
        <dbReference type="RuleBase" id="RU363077"/>
    </source>
</evidence>
<feature type="transmembrane region" description="Helical" evidence="6">
    <location>
        <begin position="90"/>
        <end position="113"/>
    </location>
</feature>
<sequence>MPLESLRRLFCSVKLYLAVILLQFGYAGMSIIAKNALDKGMSHFVLIAYRMAIASVVIAPFAIDIKAKDDPVHLREGNNLLYIGMTYTNASFTSAMCNTIPAFAFSMAWVFGLEQVNTRRLHSKAKIIGTLVAVGGAMFMTLFKGSVINPPWTNGRNHHDHQSARPASKENFMKGALLVLGSCFFWSCFMILHAFTLRSYPAKLSLTALICMSATVECTIVALAFERGSAAVWSLRWDAKLLACLYAGILSGISYYIMGVVIRARGPVFFSAFSPLSTVVVAIVGSFVLAEEMYLGRIIGAVIIVIGLYFVLWGKRVDQPASTATAAPNEEQMATFTDNMGTSNRVFVDVSSVVPTDEHL</sequence>
<evidence type="ECO:0000256" key="2">
    <source>
        <dbReference type="ARBA" id="ARBA00007635"/>
    </source>
</evidence>
<dbReference type="PANTHER" id="PTHR31218">
    <property type="entry name" value="WAT1-RELATED PROTEIN"/>
    <property type="match status" value="1"/>
</dbReference>
<dbReference type="GO" id="GO:0022857">
    <property type="term" value="F:transmembrane transporter activity"/>
    <property type="evidence" value="ECO:0007669"/>
    <property type="project" value="InterPro"/>
</dbReference>
<protein>
    <recommendedName>
        <fullName evidence="6">WAT1-related protein</fullName>
    </recommendedName>
</protein>
<evidence type="ECO:0000256" key="4">
    <source>
        <dbReference type="ARBA" id="ARBA00022989"/>
    </source>
</evidence>
<evidence type="ECO:0000256" key="3">
    <source>
        <dbReference type="ARBA" id="ARBA00022692"/>
    </source>
</evidence>
<evidence type="ECO:0000313" key="9">
    <source>
        <dbReference type="Proteomes" id="UP000327013"/>
    </source>
</evidence>
<keyword evidence="4 6" id="KW-1133">Transmembrane helix</keyword>
<keyword evidence="3 6" id="KW-0812">Transmembrane</keyword>
<organism evidence="8 9">
    <name type="scientific">Carpinus fangiana</name>
    <dbReference type="NCBI Taxonomy" id="176857"/>
    <lineage>
        <taxon>Eukaryota</taxon>
        <taxon>Viridiplantae</taxon>
        <taxon>Streptophyta</taxon>
        <taxon>Embryophyta</taxon>
        <taxon>Tracheophyta</taxon>
        <taxon>Spermatophyta</taxon>
        <taxon>Magnoliopsida</taxon>
        <taxon>eudicotyledons</taxon>
        <taxon>Gunneridae</taxon>
        <taxon>Pentapetalae</taxon>
        <taxon>rosids</taxon>
        <taxon>fabids</taxon>
        <taxon>Fagales</taxon>
        <taxon>Betulaceae</taxon>
        <taxon>Carpinus</taxon>
    </lineage>
</organism>